<evidence type="ECO:0000313" key="2">
    <source>
        <dbReference type="EMBL" id="GIX90608.1"/>
    </source>
</evidence>
<evidence type="ECO:0000256" key="1">
    <source>
        <dbReference type="PROSITE-ProRule" id="PRU00497"/>
    </source>
</evidence>
<dbReference type="InterPro" id="IPR000618">
    <property type="entry name" value="Insect_cuticle"/>
</dbReference>
<sequence>MALDGFTDDRGIARQVNYVADHAGFRAQVKTNEPGTANQSPTAIRMISNDPYTRAAVRPYNSRSNVPLELSTDPVLGLIGGYGYGVNGYEYGTGMYGLGYVDMDQA</sequence>
<protein>
    <submittedName>
        <fullName evidence="2">Cuticle protein 16.8</fullName>
    </submittedName>
</protein>
<dbReference type="PROSITE" id="PS51155">
    <property type="entry name" value="CHIT_BIND_RR_2"/>
    <property type="match status" value="1"/>
</dbReference>
<organism evidence="2 3">
    <name type="scientific">Caerostris darwini</name>
    <dbReference type="NCBI Taxonomy" id="1538125"/>
    <lineage>
        <taxon>Eukaryota</taxon>
        <taxon>Metazoa</taxon>
        <taxon>Ecdysozoa</taxon>
        <taxon>Arthropoda</taxon>
        <taxon>Chelicerata</taxon>
        <taxon>Arachnida</taxon>
        <taxon>Araneae</taxon>
        <taxon>Araneomorphae</taxon>
        <taxon>Entelegynae</taxon>
        <taxon>Araneoidea</taxon>
        <taxon>Araneidae</taxon>
        <taxon>Caerostris</taxon>
    </lineage>
</organism>
<keyword evidence="3" id="KW-1185">Reference proteome</keyword>
<gene>
    <name evidence="2" type="primary">CU168_15</name>
    <name evidence="2" type="ORF">CDAR_584521</name>
</gene>
<name>A0AAV4P222_9ARAC</name>
<dbReference type="AlphaFoldDB" id="A0AAV4P222"/>
<dbReference type="Pfam" id="PF00379">
    <property type="entry name" value="Chitin_bind_4"/>
    <property type="match status" value="1"/>
</dbReference>
<dbReference type="EMBL" id="BPLQ01002258">
    <property type="protein sequence ID" value="GIX90608.1"/>
    <property type="molecule type" value="Genomic_DNA"/>
</dbReference>
<comment type="caution">
    <text evidence="2">The sequence shown here is derived from an EMBL/GenBank/DDBJ whole genome shotgun (WGS) entry which is preliminary data.</text>
</comment>
<evidence type="ECO:0000313" key="3">
    <source>
        <dbReference type="Proteomes" id="UP001054837"/>
    </source>
</evidence>
<accession>A0AAV4P222</accession>
<dbReference type="Proteomes" id="UP001054837">
    <property type="component" value="Unassembled WGS sequence"/>
</dbReference>
<proteinExistence type="predicted"/>
<keyword evidence="1" id="KW-0193">Cuticle</keyword>
<dbReference type="GO" id="GO:0042302">
    <property type="term" value="F:structural constituent of cuticle"/>
    <property type="evidence" value="ECO:0007669"/>
    <property type="project" value="UniProtKB-UniRule"/>
</dbReference>
<reference evidence="2 3" key="1">
    <citation type="submission" date="2021-06" db="EMBL/GenBank/DDBJ databases">
        <title>Caerostris darwini draft genome.</title>
        <authorList>
            <person name="Kono N."/>
            <person name="Arakawa K."/>
        </authorList>
    </citation>
    <scope>NUCLEOTIDE SEQUENCE [LARGE SCALE GENOMIC DNA]</scope>
</reference>